<reference evidence="1" key="1">
    <citation type="submission" date="2020-10" db="EMBL/GenBank/DDBJ databases">
        <authorList>
            <person name="Gilroy R."/>
        </authorList>
    </citation>
    <scope>NUCLEOTIDE SEQUENCE</scope>
    <source>
        <strain evidence="1">21143</strain>
    </source>
</reference>
<accession>A0A9D1GF99</accession>
<dbReference type="AlphaFoldDB" id="A0A9D1GF99"/>
<evidence type="ECO:0000313" key="1">
    <source>
        <dbReference type="EMBL" id="HIT39179.1"/>
    </source>
</evidence>
<dbReference type="Proteomes" id="UP000886722">
    <property type="component" value="Unassembled WGS sequence"/>
</dbReference>
<organism evidence="1 2">
    <name type="scientific">Candidatus Caccoplasma intestinavium</name>
    <dbReference type="NCBI Taxonomy" id="2840716"/>
    <lineage>
        <taxon>Bacteria</taxon>
        <taxon>Pseudomonadati</taxon>
        <taxon>Bacteroidota</taxon>
        <taxon>Bacteroidia</taxon>
        <taxon>Bacteroidales</taxon>
        <taxon>Bacteroidaceae</taxon>
        <taxon>Bacteroidaceae incertae sedis</taxon>
        <taxon>Candidatus Caccoplasma</taxon>
    </lineage>
</organism>
<gene>
    <name evidence="1" type="ORF">IAD06_03960</name>
</gene>
<reference evidence="1" key="2">
    <citation type="journal article" date="2021" name="PeerJ">
        <title>Extensive microbial diversity within the chicken gut microbiome revealed by metagenomics and culture.</title>
        <authorList>
            <person name="Gilroy R."/>
            <person name="Ravi A."/>
            <person name="Getino M."/>
            <person name="Pursley I."/>
            <person name="Horton D.L."/>
            <person name="Alikhan N.F."/>
            <person name="Baker D."/>
            <person name="Gharbi K."/>
            <person name="Hall N."/>
            <person name="Watson M."/>
            <person name="Adriaenssens E.M."/>
            <person name="Foster-Nyarko E."/>
            <person name="Jarju S."/>
            <person name="Secka A."/>
            <person name="Antonio M."/>
            <person name="Oren A."/>
            <person name="Chaudhuri R.R."/>
            <person name="La Ragione R."/>
            <person name="Hildebrand F."/>
            <person name="Pallen M.J."/>
        </authorList>
    </citation>
    <scope>NUCLEOTIDE SEQUENCE</scope>
    <source>
        <strain evidence="1">21143</strain>
    </source>
</reference>
<protein>
    <submittedName>
        <fullName evidence="1">Uncharacterized protein</fullName>
    </submittedName>
</protein>
<sequence length="737" mass="82862">MIDNSKQKATRGTSGILSEADAGTAFSSVIDTVLGKIWQVVENEEYVEVVTDADGTFLRGIKSDGSVEWAKGVPAPIREICPSERIDNPEWLFLWCVEDSEGGQYPLMGIKKDYTFWCAKNSTEFDPTELEKKLYDLSLALSSTKEELTAALKSRICCVNKKIEETAGGQTALNERVSTLENKKMQESDCSEELMQKIESSGGGTIVNAADGQDITSVDNKLQLASRPFGQNNYGYVRLRKNAIEESSFDEELLVMFRGEKEGEEEEGNAKSLEESHKICTASAMSATHTIYEVVHKHDLGGRVVRIPDDCVLWFNGGTFTNGTILSNKTKVINLPRATSEVSKQGSTFVNTPYEIDIIGKIYNIYGQEITVRGDVINRHTPLCYNYEIRMSDYKYDSNGINNAMRLARNLGITDCIITMYARNDYSIKETENDVYDDEKTNTDTDSIFNGSCYMSGYWRNPKYRNKPDDLAKEIYLNGLSVKAIKIHAGDEWNEDKDKGGNDMPKYKEYICAYIERLSEQLAKLGVPDFQDVYIVNERGDLTDSGSTHVSIIRDLAQEVNAMGKTARCSFAGEYQMANADPCLYDCLKPAFNIYPSLSFKDGRSTPTDDLVKLMDERLATIGTFWQGRYDMSGIVLSEIGTRPALRALRAPEAYKESDVGAYYGDAMILFWTAFAEFARKMNFEYICVWYWDRICDWYEAAGCSDVPDLVVGERKYVLCNGGSEIADRMYGIFIKM</sequence>
<dbReference type="EMBL" id="DVKT01000032">
    <property type="protein sequence ID" value="HIT39179.1"/>
    <property type="molecule type" value="Genomic_DNA"/>
</dbReference>
<comment type="caution">
    <text evidence="1">The sequence shown here is derived from an EMBL/GenBank/DDBJ whole genome shotgun (WGS) entry which is preliminary data.</text>
</comment>
<proteinExistence type="predicted"/>
<evidence type="ECO:0000313" key="2">
    <source>
        <dbReference type="Proteomes" id="UP000886722"/>
    </source>
</evidence>
<name>A0A9D1GF99_9BACT</name>